<comment type="caution">
    <text evidence="2">The sequence shown here is derived from an EMBL/GenBank/DDBJ whole genome shotgun (WGS) entry which is preliminary data.</text>
</comment>
<reference evidence="2 3" key="1">
    <citation type="submission" date="2018-06" db="EMBL/GenBank/DDBJ databases">
        <title>Genomic Encyclopedia of Type Strains, Phase IV (KMG-IV): sequencing the most valuable type-strain genomes for metagenomic binning, comparative biology and taxonomic classification.</title>
        <authorList>
            <person name="Goeker M."/>
        </authorList>
    </citation>
    <scope>NUCLEOTIDE SEQUENCE [LARGE SCALE GENOMIC DNA]</scope>
    <source>
        <strain evidence="2 3">DSM 44599</strain>
    </source>
</reference>
<accession>A0A366DWZ8</accession>
<dbReference type="SUPFAM" id="SSF56801">
    <property type="entry name" value="Acetyl-CoA synthetase-like"/>
    <property type="match status" value="1"/>
</dbReference>
<dbReference type="Proteomes" id="UP000252586">
    <property type="component" value="Unassembled WGS sequence"/>
</dbReference>
<evidence type="ECO:0000256" key="1">
    <source>
        <dbReference type="SAM" id="MobiDB-lite"/>
    </source>
</evidence>
<organism evidence="2 3">
    <name type="scientific">Nocardia puris</name>
    <dbReference type="NCBI Taxonomy" id="208602"/>
    <lineage>
        <taxon>Bacteria</taxon>
        <taxon>Bacillati</taxon>
        <taxon>Actinomycetota</taxon>
        <taxon>Actinomycetes</taxon>
        <taxon>Mycobacteriales</taxon>
        <taxon>Nocardiaceae</taxon>
        <taxon>Nocardia</taxon>
    </lineage>
</organism>
<dbReference type="GO" id="GO:0016874">
    <property type="term" value="F:ligase activity"/>
    <property type="evidence" value="ECO:0007669"/>
    <property type="project" value="UniProtKB-KW"/>
</dbReference>
<gene>
    <name evidence="2" type="ORF">DFR74_102469</name>
</gene>
<sequence length="491" mass="54042">MPIAVETASRGGTLDRDAGLSRGRASPEMDSDLQHRLVTLFRRTAASVPAYRAFLDAEGVDADAVTDAAGFARLPLITKENYHHRYPLPDRCRGGDLTECDVIAVSSGSTGTPTYWPRTSEDEAAATRRFTQVLVHGFDATHRRTLAVVCFPLGTWVGGLYTLSCLRGLAGELSMTVVAPGNNKAEILRVVPELGAHFDQVVLFGYPPFLKDVIDTGLREGVDWKSYAVKLVCAGEVFSEQWRDLMGVRAGLDPVHDVAALYGTADGGVLGNETPLSVRIRRFLAQHPRCARELFGGERLPTLMQYNPADRYFETVDGTLVFTADTGVPLIRYHIADDGGVIPNERMVEYCRAYGFDPDDDTGPDLPFVYVFGRSLHAVSIFGANVYPETVSIALEGPDISEWVTGKFVLEAWENADSDRMLRITVELAPGESATPDRTALVATRIRDELVTRSSEYANYVPAERRTPHVELRPAGDPDYFPIGVKHRYTR</sequence>
<feature type="region of interest" description="Disordered" evidence="1">
    <location>
        <begin position="1"/>
        <end position="29"/>
    </location>
</feature>
<proteinExistence type="predicted"/>
<dbReference type="AlphaFoldDB" id="A0A366DWZ8"/>
<dbReference type="InterPro" id="IPR042099">
    <property type="entry name" value="ANL_N_sf"/>
</dbReference>
<dbReference type="Gene3D" id="3.40.50.12780">
    <property type="entry name" value="N-terminal domain of ligase-like"/>
    <property type="match status" value="1"/>
</dbReference>
<protein>
    <submittedName>
        <fullName evidence="2">Phenylacetate-CoA ligase</fullName>
    </submittedName>
</protein>
<dbReference type="STRING" id="1210090.GCA_001613185_00154"/>
<name>A0A366DWZ8_9NOCA</name>
<dbReference type="PANTHER" id="PTHR43845:SF1">
    <property type="entry name" value="BLR5969 PROTEIN"/>
    <property type="match status" value="1"/>
</dbReference>
<keyword evidence="2" id="KW-0436">Ligase</keyword>
<evidence type="ECO:0000313" key="3">
    <source>
        <dbReference type="Proteomes" id="UP000252586"/>
    </source>
</evidence>
<evidence type="ECO:0000313" key="2">
    <source>
        <dbReference type="EMBL" id="RBO94049.1"/>
    </source>
</evidence>
<keyword evidence="3" id="KW-1185">Reference proteome</keyword>
<dbReference type="PANTHER" id="PTHR43845">
    <property type="entry name" value="BLR5969 PROTEIN"/>
    <property type="match status" value="1"/>
</dbReference>
<dbReference type="EMBL" id="QNRE01000002">
    <property type="protein sequence ID" value="RBO94049.1"/>
    <property type="molecule type" value="Genomic_DNA"/>
</dbReference>